<name>A0A2T7NX06_POMCA</name>
<dbReference type="Proteomes" id="UP000245119">
    <property type="component" value="Linkage Group LG8"/>
</dbReference>
<evidence type="ECO:0000313" key="2">
    <source>
        <dbReference type="Proteomes" id="UP000245119"/>
    </source>
</evidence>
<dbReference type="AlphaFoldDB" id="A0A2T7NX06"/>
<gene>
    <name evidence="1" type="ORF">C0Q70_13358</name>
</gene>
<sequence>MSTCLNFVSDYSGVGDWQRDERESISGGKGRATTDRGRLQPAAFHPHVLRSLDREVYIYYYIS</sequence>
<protein>
    <submittedName>
        <fullName evidence="1">Uncharacterized protein</fullName>
    </submittedName>
</protein>
<reference evidence="1 2" key="1">
    <citation type="submission" date="2018-04" db="EMBL/GenBank/DDBJ databases">
        <title>The genome of golden apple snail Pomacea canaliculata provides insight into stress tolerance and invasive adaptation.</title>
        <authorList>
            <person name="Liu C."/>
            <person name="Liu B."/>
            <person name="Ren Y."/>
            <person name="Zhang Y."/>
            <person name="Wang H."/>
            <person name="Li S."/>
            <person name="Jiang F."/>
            <person name="Yin L."/>
            <person name="Zhang G."/>
            <person name="Qian W."/>
            <person name="Fan W."/>
        </authorList>
    </citation>
    <scope>NUCLEOTIDE SEQUENCE [LARGE SCALE GENOMIC DNA]</scope>
    <source>
        <strain evidence="1">SZHN2017</strain>
        <tissue evidence="1">Muscle</tissue>
    </source>
</reference>
<organism evidence="1 2">
    <name type="scientific">Pomacea canaliculata</name>
    <name type="common">Golden apple snail</name>
    <dbReference type="NCBI Taxonomy" id="400727"/>
    <lineage>
        <taxon>Eukaryota</taxon>
        <taxon>Metazoa</taxon>
        <taxon>Spiralia</taxon>
        <taxon>Lophotrochozoa</taxon>
        <taxon>Mollusca</taxon>
        <taxon>Gastropoda</taxon>
        <taxon>Caenogastropoda</taxon>
        <taxon>Architaenioglossa</taxon>
        <taxon>Ampullarioidea</taxon>
        <taxon>Ampullariidae</taxon>
        <taxon>Pomacea</taxon>
    </lineage>
</organism>
<proteinExistence type="predicted"/>
<dbReference type="EMBL" id="PZQS01000008">
    <property type="protein sequence ID" value="PVD25698.1"/>
    <property type="molecule type" value="Genomic_DNA"/>
</dbReference>
<accession>A0A2T7NX06</accession>
<evidence type="ECO:0000313" key="1">
    <source>
        <dbReference type="EMBL" id="PVD25698.1"/>
    </source>
</evidence>
<keyword evidence="2" id="KW-1185">Reference proteome</keyword>
<comment type="caution">
    <text evidence="1">The sequence shown here is derived from an EMBL/GenBank/DDBJ whole genome shotgun (WGS) entry which is preliminary data.</text>
</comment>